<dbReference type="InterPro" id="IPR015795">
    <property type="entry name" value="Pyrv_Knase_C"/>
</dbReference>
<evidence type="ECO:0000256" key="6">
    <source>
        <dbReference type="ARBA" id="ARBA00012142"/>
    </source>
</evidence>
<gene>
    <name evidence="24" type="ORF">COLO4_13175</name>
</gene>
<keyword evidence="7" id="KW-0150">Chloroplast</keyword>
<dbReference type="Gene3D" id="2.40.33.10">
    <property type="entry name" value="PK beta-barrel domain-like"/>
    <property type="match status" value="1"/>
</dbReference>
<dbReference type="PANTHER" id="PTHR11817">
    <property type="entry name" value="PYRUVATE KINASE"/>
    <property type="match status" value="1"/>
</dbReference>
<proteinExistence type="inferred from homology"/>
<evidence type="ECO:0000256" key="19">
    <source>
        <dbReference type="ARBA" id="ARBA00048152"/>
    </source>
</evidence>
<keyword evidence="9 21" id="KW-0808">Transferase</keyword>
<comment type="subcellular location">
    <subcellularLocation>
        <location evidence="3">Plastid</location>
        <location evidence="3">Chloroplast</location>
    </subcellularLocation>
</comment>
<keyword evidence="12 21" id="KW-0418">Kinase</keyword>
<dbReference type="EC" id="2.7.1.40" evidence="6 21"/>
<sequence>MSQSLQFFTPSRSPYVILPKLPATSNVRFPVINFPSRKHSITITKCLSSDLDATSSQVLASGNGQSGVAGVLSADNVAAVPSHDSGAAGIEVDAVTEAELKENGFRSTRRTKLICTIGPATCGFEQLEALAVGGMNVARINMCHGTREWHQTVIERVRRLNEEKGFAVAIMMDTEGSEIHMGDLGGDASAKAEDGEIWTFTVRALNSPRPERTINVNYDGFAEDVKVGDELLVDGGMVRFEVIEKIGPDVKCRCTDPGLLLPRANLTFWRDGSLVRERNAMLPTISSKDWLDIDFGIAAGVEFIAISFVKSAEVIKHLKSYIAARSRGSDIAVIAKIESIDSLKNLEEIIQASDGAMVARGDLGAQIPLEQVPSAQQKIVQVCRELNKPVIVASQLLESMIEYPTPTRAEVADVSEAVRQRADALMLSGESAMGQFPEKALAVLRTVSVRIEKWWREEKRHEAMELPDVGTSFSDSISEEICNSAAKMANNLEVDALFVYTKTGHMASLLSRCRPDCPIFAFTTTTSVRRRLNLQWGLIPFRLSFSDDMESNLNKTFSLLKARGMIKSGDLVIAVSDMLQSIQVMNVP</sequence>
<dbReference type="FunFam" id="3.40.1380.20:FF:000010">
    <property type="entry name" value="Pyruvate kinase"/>
    <property type="match status" value="1"/>
</dbReference>
<dbReference type="InterPro" id="IPR018209">
    <property type="entry name" value="Pyrv_Knase_AS"/>
</dbReference>
<dbReference type="InterPro" id="IPR015813">
    <property type="entry name" value="Pyrv/PenolPyrv_kinase-like_dom"/>
</dbReference>
<evidence type="ECO:0000256" key="20">
    <source>
        <dbReference type="ARBA" id="ARBA00063009"/>
    </source>
</evidence>
<keyword evidence="14 21" id="KW-0460">Magnesium</keyword>
<evidence type="ECO:0000256" key="3">
    <source>
        <dbReference type="ARBA" id="ARBA00004229"/>
    </source>
</evidence>
<reference evidence="25" key="1">
    <citation type="submission" date="2013-09" db="EMBL/GenBank/DDBJ databases">
        <title>Corchorus olitorius genome sequencing.</title>
        <authorList>
            <person name="Alam M."/>
            <person name="Haque M.S."/>
            <person name="Islam M.S."/>
            <person name="Emdad E.M."/>
            <person name="Islam M.M."/>
            <person name="Ahmed B."/>
            <person name="Halim A."/>
            <person name="Hossen Q.M.M."/>
            <person name="Hossain M.Z."/>
            <person name="Ahmed R."/>
            <person name="Khan M.M."/>
            <person name="Islam R."/>
            <person name="Rashid M.M."/>
            <person name="Khan S.A."/>
            <person name="Rahman M.S."/>
            <person name="Alam M."/>
            <person name="Yahiya A.S."/>
            <person name="Khan M.S."/>
            <person name="Azam M.S."/>
            <person name="Haque T."/>
            <person name="Lashkar M.Z.H."/>
            <person name="Akhand A.I."/>
            <person name="Morshed G."/>
            <person name="Roy S."/>
            <person name="Uddin K.S."/>
            <person name="Rabeya T."/>
            <person name="Hossain A.S."/>
            <person name="Chowdhury A."/>
            <person name="Snigdha A.R."/>
            <person name="Mortoza M.S."/>
            <person name="Matin S.A."/>
            <person name="Hoque S.M.E."/>
            <person name="Islam M.K."/>
            <person name="Roy D.K."/>
            <person name="Haider R."/>
            <person name="Moosa M.M."/>
            <person name="Elias S.M."/>
            <person name="Hasan A.M."/>
            <person name="Jahan S."/>
            <person name="Shafiuddin M."/>
            <person name="Mahmood N."/>
            <person name="Shommy N.S."/>
        </authorList>
    </citation>
    <scope>NUCLEOTIDE SEQUENCE [LARGE SCALE GENOMIC DNA]</scope>
    <source>
        <strain evidence="25">cv. O-4</strain>
    </source>
</reference>
<dbReference type="GO" id="GO:0016301">
    <property type="term" value="F:kinase activity"/>
    <property type="evidence" value="ECO:0007669"/>
    <property type="project" value="UniProtKB-KW"/>
</dbReference>
<dbReference type="Proteomes" id="UP000187203">
    <property type="component" value="Unassembled WGS sequence"/>
</dbReference>
<dbReference type="Pfam" id="PF00224">
    <property type="entry name" value="PK"/>
    <property type="match status" value="1"/>
</dbReference>
<evidence type="ECO:0000256" key="21">
    <source>
        <dbReference type="RuleBase" id="RU000504"/>
    </source>
</evidence>
<keyword evidence="18 24" id="KW-0670">Pyruvate</keyword>
<feature type="domain" description="Pyruvate kinase barrel" evidence="22">
    <location>
        <begin position="109"/>
        <end position="440"/>
    </location>
</feature>
<dbReference type="InterPro" id="IPR040442">
    <property type="entry name" value="Pyrv_kinase-like_dom_sf"/>
</dbReference>
<comment type="catalytic activity">
    <reaction evidence="19 21">
        <text>pyruvate + ATP = phosphoenolpyruvate + ADP + H(+)</text>
        <dbReference type="Rhea" id="RHEA:18157"/>
        <dbReference type="ChEBI" id="CHEBI:15361"/>
        <dbReference type="ChEBI" id="CHEBI:15378"/>
        <dbReference type="ChEBI" id="CHEBI:30616"/>
        <dbReference type="ChEBI" id="CHEBI:58702"/>
        <dbReference type="ChEBI" id="CHEBI:456216"/>
        <dbReference type="EC" id="2.7.1.40"/>
    </reaction>
</comment>
<dbReference type="GO" id="GO:0005524">
    <property type="term" value="F:ATP binding"/>
    <property type="evidence" value="ECO:0007669"/>
    <property type="project" value="UniProtKB-KW"/>
</dbReference>
<evidence type="ECO:0000256" key="8">
    <source>
        <dbReference type="ARBA" id="ARBA00022640"/>
    </source>
</evidence>
<comment type="subunit">
    <text evidence="20">Oligomer of alpha and beta subunits.</text>
</comment>
<evidence type="ECO:0000256" key="2">
    <source>
        <dbReference type="ARBA" id="ARBA00001958"/>
    </source>
</evidence>
<evidence type="ECO:0000256" key="5">
    <source>
        <dbReference type="ARBA" id="ARBA00008663"/>
    </source>
</evidence>
<evidence type="ECO:0000256" key="11">
    <source>
        <dbReference type="ARBA" id="ARBA00022741"/>
    </source>
</evidence>
<dbReference type="InterPro" id="IPR015806">
    <property type="entry name" value="Pyrv_Knase_insert_dom_sf"/>
</dbReference>
<evidence type="ECO:0000256" key="13">
    <source>
        <dbReference type="ARBA" id="ARBA00022840"/>
    </source>
</evidence>
<keyword evidence="13" id="KW-0067">ATP-binding</keyword>
<protein>
    <recommendedName>
        <fullName evidence="6 21">Pyruvate kinase</fullName>
        <ecNumber evidence="6 21">2.7.1.40</ecNumber>
    </recommendedName>
</protein>
<dbReference type="GO" id="GO:0000287">
    <property type="term" value="F:magnesium ion binding"/>
    <property type="evidence" value="ECO:0007669"/>
    <property type="project" value="InterPro"/>
</dbReference>
<comment type="similarity">
    <text evidence="5 21">Belongs to the pyruvate kinase family.</text>
</comment>
<comment type="caution">
    <text evidence="24">The sequence shown here is derived from an EMBL/GenBank/DDBJ whole genome shotgun (WGS) entry which is preliminary data.</text>
</comment>
<comment type="cofactor">
    <cofactor evidence="1">
        <name>Mg(2+)</name>
        <dbReference type="ChEBI" id="CHEBI:18420"/>
    </cofactor>
</comment>
<evidence type="ECO:0000259" key="22">
    <source>
        <dbReference type="Pfam" id="PF00224"/>
    </source>
</evidence>
<evidence type="ECO:0000313" key="24">
    <source>
        <dbReference type="EMBL" id="OMO99641.1"/>
    </source>
</evidence>
<dbReference type="OrthoDB" id="108365at2759"/>
<dbReference type="FunFam" id="3.20.20.60:FF:000025">
    <property type="entry name" value="Pyruvate kinase"/>
    <property type="match status" value="1"/>
</dbReference>
<dbReference type="GO" id="GO:0030955">
    <property type="term" value="F:potassium ion binding"/>
    <property type="evidence" value="ECO:0007669"/>
    <property type="project" value="InterPro"/>
</dbReference>
<comment type="cofactor">
    <cofactor evidence="2">
        <name>K(+)</name>
        <dbReference type="ChEBI" id="CHEBI:29103"/>
    </cofactor>
</comment>
<evidence type="ECO:0000256" key="14">
    <source>
        <dbReference type="ARBA" id="ARBA00022842"/>
    </source>
</evidence>
<dbReference type="FunFam" id="2.40.33.10:FF:000005">
    <property type="entry name" value="Pyruvate kinase"/>
    <property type="match status" value="1"/>
</dbReference>
<keyword evidence="16" id="KW-0630">Potassium</keyword>
<name>A0A1R3JXW5_9ROSI</name>
<dbReference type="STRING" id="93759.A0A1R3JXW5"/>
<dbReference type="InterPro" id="IPR036918">
    <property type="entry name" value="Pyrv_Knase_C_sf"/>
</dbReference>
<evidence type="ECO:0000256" key="15">
    <source>
        <dbReference type="ARBA" id="ARBA00022946"/>
    </source>
</evidence>
<keyword evidence="10" id="KW-0479">Metal-binding</keyword>
<dbReference type="SUPFAM" id="SSF52935">
    <property type="entry name" value="PK C-terminal domain-like"/>
    <property type="match status" value="1"/>
</dbReference>
<dbReference type="InterPro" id="IPR001697">
    <property type="entry name" value="Pyr_Knase"/>
</dbReference>
<evidence type="ECO:0000259" key="23">
    <source>
        <dbReference type="Pfam" id="PF02887"/>
    </source>
</evidence>
<evidence type="ECO:0000256" key="9">
    <source>
        <dbReference type="ARBA" id="ARBA00022679"/>
    </source>
</evidence>
<dbReference type="PRINTS" id="PR01050">
    <property type="entry name" value="PYRUVTKNASE"/>
</dbReference>
<dbReference type="GO" id="GO:0009570">
    <property type="term" value="C:chloroplast stroma"/>
    <property type="evidence" value="ECO:0007669"/>
    <property type="project" value="UniProtKB-ARBA"/>
</dbReference>
<dbReference type="AlphaFoldDB" id="A0A1R3JXW5"/>
<evidence type="ECO:0000256" key="10">
    <source>
        <dbReference type="ARBA" id="ARBA00022723"/>
    </source>
</evidence>
<dbReference type="Pfam" id="PF02887">
    <property type="entry name" value="PK_C"/>
    <property type="match status" value="1"/>
</dbReference>
<dbReference type="InterPro" id="IPR011037">
    <property type="entry name" value="Pyrv_Knase-like_insert_dom_sf"/>
</dbReference>
<dbReference type="GO" id="GO:0004743">
    <property type="term" value="F:pyruvate kinase activity"/>
    <property type="evidence" value="ECO:0007669"/>
    <property type="project" value="UniProtKB-EC"/>
</dbReference>
<dbReference type="NCBIfam" id="TIGR01064">
    <property type="entry name" value="pyruv_kin"/>
    <property type="match status" value="1"/>
</dbReference>
<evidence type="ECO:0000256" key="16">
    <source>
        <dbReference type="ARBA" id="ARBA00022958"/>
    </source>
</evidence>
<dbReference type="SUPFAM" id="SSF50800">
    <property type="entry name" value="PK beta-barrel domain-like"/>
    <property type="match status" value="1"/>
</dbReference>
<evidence type="ECO:0000256" key="18">
    <source>
        <dbReference type="ARBA" id="ARBA00023317"/>
    </source>
</evidence>
<evidence type="ECO:0000256" key="7">
    <source>
        <dbReference type="ARBA" id="ARBA00022528"/>
    </source>
</evidence>
<evidence type="ECO:0000256" key="4">
    <source>
        <dbReference type="ARBA" id="ARBA00004997"/>
    </source>
</evidence>
<keyword evidence="25" id="KW-1185">Reference proteome</keyword>
<dbReference type="InterPro" id="IPR015793">
    <property type="entry name" value="Pyrv_Knase_brl"/>
</dbReference>
<feature type="domain" description="Pyruvate kinase C-terminal" evidence="23">
    <location>
        <begin position="479"/>
        <end position="578"/>
    </location>
</feature>
<keyword evidence="8" id="KW-0934">Plastid</keyword>
<dbReference type="EMBL" id="AWUE01015090">
    <property type="protein sequence ID" value="OMO99641.1"/>
    <property type="molecule type" value="Genomic_DNA"/>
</dbReference>
<accession>A0A1R3JXW5</accession>
<evidence type="ECO:0000256" key="12">
    <source>
        <dbReference type="ARBA" id="ARBA00022777"/>
    </source>
</evidence>
<dbReference type="Gene3D" id="3.20.20.60">
    <property type="entry name" value="Phosphoenolpyruvate-binding domains"/>
    <property type="match status" value="1"/>
</dbReference>
<dbReference type="Gene3D" id="3.40.1380.20">
    <property type="entry name" value="Pyruvate kinase, C-terminal domain"/>
    <property type="match status" value="1"/>
</dbReference>
<evidence type="ECO:0000313" key="25">
    <source>
        <dbReference type="Proteomes" id="UP000187203"/>
    </source>
</evidence>
<comment type="pathway">
    <text evidence="4 21">Carbohydrate degradation; glycolysis; pyruvate from D-glyceraldehyde 3-phosphate: step 5/5.</text>
</comment>
<keyword evidence="17 21" id="KW-0324">Glycolysis</keyword>
<evidence type="ECO:0000256" key="1">
    <source>
        <dbReference type="ARBA" id="ARBA00001946"/>
    </source>
</evidence>
<dbReference type="PROSITE" id="PS00110">
    <property type="entry name" value="PYRUVATE_KINASE"/>
    <property type="match status" value="1"/>
</dbReference>
<evidence type="ECO:0000256" key="17">
    <source>
        <dbReference type="ARBA" id="ARBA00023152"/>
    </source>
</evidence>
<keyword evidence="15" id="KW-0809">Transit peptide</keyword>
<keyword evidence="11" id="KW-0547">Nucleotide-binding</keyword>
<organism evidence="24 25">
    <name type="scientific">Corchorus olitorius</name>
    <dbReference type="NCBI Taxonomy" id="93759"/>
    <lineage>
        <taxon>Eukaryota</taxon>
        <taxon>Viridiplantae</taxon>
        <taxon>Streptophyta</taxon>
        <taxon>Embryophyta</taxon>
        <taxon>Tracheophyta</taxon>
        <taxon>Spermatophyta</taxon>
        <taxon>Magnoliopsida</taxon>
        <taxon>eudicotyledons</taxon>
        <taxon>Gunneridae</taxon>
        <taxon>Pentapetalae</taxon>
        <taxon>rosids</taxon>
        <taxon>malvids</taxon>
        <taxon>Malvales</taxon>
        <taxon>Malvaceae</taxon>
        <taxon>Grewioideae</taxon>
        <taxon>Apeibeae</taxon>
        <taxon>Corchorus</taxon>
    </lineage>
</organism>
<dbReference type="UniPathway" id="UPA00109">
    <property type="reaction ID" value="UER00188"/>
</dbReference>
<dbReference type="SUPFAM" id="SSF51621">
    <property type="entry name" value="Phosphoenolpyruvate/pyruvate domain"/>
    <property type="match status" value="1"/>
</dbReference>